<evidence type="ECO:0000313" key="3">
    <source>
        <dbReference type="WBParaSite" id="PgB14X_g010_t01"/>
    </source>
</evidence>
<feature type="chain" id="PRO_5037309628" evidence="1">
    <location>
        <begin position="21"/>
        <end position="87"/>
    </location>
</feature>
<keyword evidence="2" id="KW-1185">Reference proteome</keyword>
<dbReference type="PROSITE" id="PS51257">
    <property type="entry name" value="PROKAR_LIPOPROTEIN"/>
    <property type="match status" value="1"/>
</dbReference>
<feature type="signal peptide" evidence="1">
    <location>
        <begin position="1"/>
        <end position="20"/>
    </location>
</feature>
<evidence type="ECO:0000256" key="1">
    <source>
        <dbReference type="SAM" id="SignalP"/>
    </source>
</evidence>
<protein>
    <submittedName>
        <fullName evidence="3">Uncharacterized protein</fullName>
    </submittedName>
</protein>
<organism evidence="2 3">
    <name type="scientific">Parascaris univalens</name>
    <name type="common">Nematode worm</name>
    <dbReference type="NCBI Taxonomy" id="6257"/>
    <lineage>
        <taxon>Eukaryota</taxon>
        <taxon>Metazoa</taxon>
        <taxon>Ecdysozoa</taxon>
        <taxon>Nematoda</taxon>
        <taxon>Chromadorea</taxon>
        <taxon>Rhabditida</taxon>
        <taxon>Spirurina</taxon>
        <taxon>Ascaridomorpha</taxon>
        <taxon>Ascaridoidea</taxon>
        <taxon>Ascarididae</taxon>
        <taxon>Parascaris</taxon>
    </lineage>
</organism>
<evidence type="ECO:0000313" key="2">
    <source>
        <dbReference type="Proteomes" id="UP000887569"/>
    </source>
</evidence>
<keyword evidence="1" id="KW-0732">Signal</keyword>
<name>A0A914ZQG7_PARUN</name>
<reference evidence="3" key="1">
    <citation type="submission" date="2022-11" db="UniProtKB">
        <authorList>
            <consortium name="WormBaseParasite"/>
        </authorList>
    </citation>
    <scope>IDENTIFICATION</scope>
</reference>
<proteinExistence type="predicted"/>
<sequence>MKSLAIVLIALVCAFVGCSALPQWTAEYGGSGGDFLEYRGGRFRRQIRYPPYAGRYPPYAGRYPQYGGRYPPPYGGRYPPYGGRYPP</sequence>
<dbReference type="AlphaFoldDB" id="A0A914ZQG7"/>
<dbReference type="WBParaSite" id="PgB14X_g010_t01">
    <property type="protein sequence ID" value="PgB14X_g010_t01"/>
    <property type="gene ID" value="PgB14X_g010"/>
</dbReference>
<dbReference type="Proteomes" id="UP000887569">
    <property type="component" value="Unplaced"/>
</dbReference>
<accession>A0A914ZQG7</accession>